<reference evidence="1 2" key="1">
    <citation type="journal article" date="2012" name="BMC Genomics">
        <title>Sequencing the genome of Marssonina brunnea reveals fungus-poplar co-evolution.</title>
        <authorList>
            <person name="Zhu S."/>
            <person name="Cao Y.-Z."/>
            <person name="Jiang C."/>
            <person name="Tan B.-Y."/>
            <person name="Wang Z."/>
            <person name="Feng S."/>
            <person name="Zhang L."/>
            <person name="Su X.-H."/>
            <person name="Brejova B."/>
            <person name="Vinar T."/>
            <person name="Xu M."/>
            <person name="Wang M.-X."/>
            <person name="Zhang S.-G."/>
            <person name="Huang M.-R."/>
            <person name="Wu R."/>
            <person name="Zhou Y."/>
        </authorList>
    </citation>
    <scope>NUCLEOTIDE SEQUENCE [LARGE SCALE GENOMIC DNA]</scope>
    <source>
        <strain evidence="1 2">MB_m1</strain>
    </source>
</reference>
<name>K1WUM5_MARBU</name>
<dbReference type="AlphaFoldDB" id="K1WUM5"/>
<dbReference type="Proteomes" id="UP000006753">
    <property type="component" value="Unassembled WGS sequence"/>
</dbReference>
<sequence length="176" mass="19975">MVHEPLGMLRLISVPNLNNSKKGSSTFERTGKLLTSFKRLRINKKETKSIRIAKNAPKAILTMTDEKETKEISKEIEATGFGNGPLKDFGFGNKPFKDLKRKRTIGNYIGNPLPIRPLAKHNTLAYSILNALNDNKDDFLKLKATDLHLKAKELALFARSFLKKLKYSRLDDDFKT</sequence>
<keyword evidence="2" id="KW-1185">Reference proteome</keyword>
<proteinExistence type="predicted"/>
<dbReference type="EMBL" id="JH921459">
    <property type="protein sequence ID" value="EKD12328.1"/>
    <property type="molecule type" value="Genomic_DNA"/>
</dbReference>
<protein>
    <submittedName>
        <fullName evidence="1">Uncharacterized protein</fullName>
    </submittedName>
</protein>
<evidence type="ECO:0000313" key="2">
    <source>
        <dbReference type="Proteomes" id="UP000006753"/>
    </source>
</evidence>
<dbReference type="InParanoid" id="K1WUM5"/>
<evidence type="ECO:0000313" key="1">
    <source>
        <dbReference type="EMBL" id="EKD12328.1"/>
    </source>
</evidence>
<gene>
    <name evidence="1" type="ORF">MBM_09503</name>
</gene>
<organism evidence="1 2">
    <name type="scientific">Marssonina brunnea f. sp. multigermtubi (strain MB_m1)</name>
    <name type="common">Marssonina leaf spot fungus</name>
    <dbReference type="NCBI Taxonomy" id="1072389"/>
    <lineage>
        <taxon>Eukaryota</taxon>
        <taxon>Fungi</taxon>
        <taxon>Dikarya</taxon>
        <taxon>Ascomycota</taxon>
        <taxon>Pezizomycotina</taxon>
        <taxon>Leotiomycetes</taxon>
        <taxon>Helotiales</taxon>
        <taxon>Drepanopezizaceae</taxon>
        <taxon>Drepanopeziza</taxon>
    </lineage>
</organism>
<dbReference type="KEGG" id="mbe:MBM_09503"/>
<dbReference type="HOGENOM" id="CLU_1525482_0_0_1"/>
<accession>K1WUM5</accession>